<gene>
    <name evidence="1" type="ORF">MM50RIKEN_01360</name>
</gene>
<proteinExistence type="predicted"/>
<accession>A0A810Q6V9</accession>
<evidence type="ECO:0000313" key="1">
    <source>
        <dbReference type="EMBL" id="BCK80373.1"/>
    </source>
</evidence>
<dbReference type="PANTHER" id="PTHR37417:SF3">
    <property type="entry name" value="MYOSIN-CROSSREACTIVE PROTEIN"/>
    <property type="match status" value="1"/>
</dbReference>
<dbReference type="NCBIfam" id="NF010584">
    <property type="entry name" value="PRK13977.1"/>
    <property type="match status" value="1"/>
</dbReference>
<keyword evidence="2" id="KW-1185">Reference proteome</keyword>
<dbReference type="PANTHER" id="PTHR37417">
    <property type="entry name" value="67 KDA MYOSIN-CROSS-REACTIVE ANTIGEN FAMILY PROTEIN (AFU_ORTHOLOGUE AFUA_5G09970)"/>
    <property type="match status" value="1"/>
</dbReference>
<dbReference type="InterPro" id="IPR010354">
    <property type="entry name" value="Oleate_hydratase"/>
</dbReference>
<dbReference type="SUPFAM" id="SSF51905">
    <property type="entry name" value="FAD/NAD(P)-binding domain"/>
    <property type="match status" value="1"/>
</dbReference>
<name>A0A810Q6V9_9FIRM</name>
<dbReference type="GO" id="GO:0006631">
    <property type="term" value="P:fatty acid metabolic process"/>
    <property type="evidence" value="ECO:0007669"/>
    <property type="project" value="InterPro"/>
</dbReference>
<dbReference type="GO" id="GO:0071949">
    <property type="term" value="F:FAD binding"/>
    <property type="evidence" value="ECO:0007669"/>
    <property type="project" value="InterPro"/>
</dbReference>
<reference evidence="1" key="1">
    <citation type="submission" date="2020-09" db="EMBL/GenBank/DDBJ databases">
        <title>New species isolated from human feces.</title>
        <authorList>
            <person name="Kitahara M."/>
            <person name="Shigeno Y."/>
            <person name="Shime M."/>
            <person name="Matsumoto Y."/>
            <person name="Nakamura S."/>
            <person name="Motooka D."/>
            <person name="Fukuoka S."/>
            <person name="Nishikawa H."/>
            <person name="Benno Y."/>
        </authorList>
    </citation>
    <scope>NUCLEOTIDE SEQUENCE</scope>
    <source>
        <strain evidence="1">MM50</strain>
    </source>
</reference>
<dbReference type="AlphaFoldDB" id="A0A810Q6V9"/>
<dbReference type="Gene3D" id="3.50.50.60">
    <property type="entry name" value="FAD/NAD(P)-binding domain"/>
    <property type="match status" value="3"/>
</dbReference>
<organism evidence="1 2">
    <name type="scientific">Vescimonas coprocola</name>
    <dbReference type="NCBI Taxonomy" id="2714355"/>
    <lineage>
        <taxon>Bacteria</taxon>
        <taxon>Bacillati</taxon>
        <taxon>Bacillota</taxon>
        <taxon>Clostridia</taxon>
        <taxon>Eubacteriales</taxon>
        <taxon>Oscillospiraceae</taxon>
        <taxon>Vescimonas</taxon>
    </lineage>
</organism>
<dbReference type="KEGG" id="vcop:MM50RIKEN_01360"/>
<dbReference type="InterPro" id="IPR036188">
    <property type="entry name" value="FAD/NAD-bd_sf"/>
</dbReference>
<sequence length="591" mass="67573">MYYSSGNYEAFARPKKPEGVDNKSAYIVGSGLAALTAACYLVRDGQMKGERVHILEKGPTAGGACDGWKFENIGYVMRGGREMDNHFEVMWDLFHSIPSIETEGVSVLDEYYWLNKADPNYSLCRATVNRGEDAHTDGKFDISDKGAMEIMKLFFTPNEELQDKRISDFFDDEVFGSNFWLYWRTMFAFENWHSALEMKLYIQRYIHHIGGLPDFTALRFTKYNQYESMILPMVKYLEGFGVQFHFGVQVTNVEFDCTAERKVAKRIDVLRDGKSEAIDLTENDLVFITNGGCVENSSMGSQNTPAPYNTEIKEGGGWDMWRKIAAQDPSFGHPDKFCYDPEQTNWMSATVETLDQRIIPYIKNICKRDPFTGKVVTGGIVTVKDSSWLMSWTINRQPQFRQQPKDHCLVWVYALFTDKPGDYVKKPMRECTGKEICMEWLYHIGVPESEIEDMAANSANTVPVMMPYIDAFFMPRAYGDRPKVVPDGAVNFAFLGQFAETPRDTIFTTEYSMRTGMEAVYTLLNVDRGVPEVWGSVYDVRDLLDATVKLRDGKKPIDMELNLVEKMVLKKALSKIHGTDIEKLLKEYQVI</sequence>
<dbReference type="Proteomes" id="UP000681035">
    <property type="component" value="Chromosome"/>
</dbReference>
<dbReference type="RefSeq" id="WP_213541338.1">
    <property type="nucleotide sequence ID" value="NZ_AP023418.1"/>
</dbReference>
<dbReference type="GO" id="GO:0050151">
    <property type="term" value="F:oleate hydratase activity"/>
    <property type="evidence" value="ECO:0007669"/>
    <property type="project" value="InterPro"/>
</dbReference>
<dbReference type="Pfam" id="PF06100">
    <property type="entry name" value="MCRA"/>
    <property type="match status" value="1"/>
</dbReference>
<protein>
    <submittedName>
        <fullName evidence="1">Oleate hydratase</fullName>
    </submittedName>
</protein>
<dbReference type="EMBL" id="AP023418">
    <property type="protein sequence ID" value="BCK80373.1"/>
    <property type="molecule type" value="Genomic_DNA"/>
</dbReference>
<evidence type="ECO:0000313" key="2">
    <source>
        <dbReference type="Proteomes" id="UP000681035"/>
    </source>
</evidence>